<sequence length="84" mass="9375">MVLSLMLTNGLETGTENTVAIPTHQSSTAAFREDFSEYVAHLQLHMALQARNLVPTLTQAVDSRQQLLQQTQADFEKLVSRQGF</sequence>
<proteinExistence type="predicted"/>
<name>A0AAV3XC75_9CYAN</name>
<dbReference type="AlphaFoldDB" id="A0AAV3XC75"/>
<evidence type="ECO:0000313" key="2">
    <source>
        <dbReference type="Proteomes" id="UP001050975"/>
    </source>
</evidence>
<dbReference type="EMBL" id="BLAY01000041">
    <property type="protein sequence ID" value="GET38246.1"/>
    <property type="molecule type" value="Genomic_DNA"/>
</dbReference>
<comment type="caution">
    <text evidence="1">The sequence shown here is derived from an EMBL/GenBank/DDBJ whole genome shotgun (WGS) entry which is preliminary data.</text>
</comment>
<reference evidence="1" key="1">
    <citation type="submission" date="2019-10" db="EMBL/GenBank/DDBJ databases">
        <title>Draft genome sequece of Microseira wollei NIES-4236.</title>
        <authorList>
            <person name="Yamaguchi H."/>
            <person name="Suzuki S."/>
            <person name="Kawachi M."/>
        </authorList>
    </citation>
    <scope>NUCLEOTIDE SEQUENCE</scope>
    <source>
        <strain evidence="1">NIES-4236</strain>
    </source>
</reference>
<dbReference type="Proteomes" id="UP001050975">
    <property type="component" value="Unassembled WGS sequence"/>
</dbReference>
<gene>
    <name evidence="1" type="ORF">MiSe_30000</name>
</gene>
<organism evidence="1 2">
    <name type="scientific">Microseira wollei NIES-4236</name>
    <dbReference type="NCBI Taxonomy" id="2530354"/>
    <lineage>
        <taxon>Bacteria</taxon>
        <taxon>Bacillati</taxon>
        <taxon>Cyanobacteriota</taxon>
        <taxon>Cyanophyceae</taxon>
        <taxon>Oscillatoriophycideae</taxon>
        <taxon>Aerosakkonematales</taxon>
        <taxon>Aerosakkonemataceae</taxon>
        <taxon>Microseira</taxon>
    </lineage>
</organism>
<evidence type="ECO:0000313" key="1">
    <source>
        <dbReference type="EMBL" id="GET38246.1"/>
    </source>
</evidence>
<keyword evidence="2" id="KW-1185">Reference proteome</keyword>
<protein>
    <submittedName>
        <fullName evidence="1">Uncharacterized protein</fullName>
    </submittedName>
</protein>
<accession>A0AAV3XC75</accession>